<dbReference type="PANTHER" id="PTHR43478:SF1">
    <property type="entry name" value="NA+_H+ ANTIPORTER NHAC-LIKE C-TERMINAL DOMAIN-CONTAINING PROTEIN"/>
    <property type="match status" value="1"/>
</dbReference>
<feature type="transmembrane region" description="Helical" evidence="6">
    <location>
        <begin position="169"/>
        <end position="187"/>
    </location>
</feature>
<reference evidence="9" key="1">
    <citation type="submission" date="2014-09" db="EMBL/GenBank/DDBJ databases">
        <title>Vibrio variabilis JCM 19239. (C206) whole genome shotgun sequence.</title>
        <authorList>
            <person name="Sawabe T."/>
            <person name="Meirelles P."/>
            <person name="Nakanishi M."/>
            <person name="Sayaka M."/>
            <person name="Hattori M."/>
            <person name="Ohkuma M."/>
        </authorList>
    </citation>
    <scope>NUCLEOTIDE SEQUENCE [LARGE SCALE GENOMIC DNA]</scope>
    <source>
        <strain evidence="9">JCM 19239</strain>
    </source>
</reference>
<protein>
    <submittedName>
        <fullName evidence="8">Symporter in putrescine utilization cluster</fullName>
    </submittedName>
</protein>
<gene>
    <name evidence="8" type="ORF">JCM19239_755</name>
</gene>
<keyword evidence="4 6" id="KW-1133">Transmembrane helix</keyword>
<evidence type="ECO:0000256" key="4">
    <source>
        <dbReference type="ARBA" id="ARBA00022989"/>
    </source>
</evidence>
<accession>A0ABQ0JQH5</accession>
<comment type="caution">
    <text evidence="8">The sequence shown here is derived from an EMBL/GenBank/DDBJ whole genome shotgun (WGS) entry which is preliminary data.</text>
</comment>
<dbReference type="Pfam" id="PF03553">
    <property type="entry name" value="Na_H_antiporter"/>
    <property type="match status" value="1"/>
</dbReference>
<evidence type="ECO:0000256" key="3">
    <source>
        <dbReference type="ARBA" id="ARBA00022692"/>
    </source>
</evidence>
<keyword evidence="9" id="KW-1185">Reference proteome</keyword>
<feature type="transmembrane region" description="Helical" evidence="6">
    <location>
        <begin position="40"/>
        <end position="61"/>
    </location>
</feature>
<keyword evidence="2" id="KW-1003">Cell membrane</keyword>
<feature type="transmembrane region" description="Helical" evidence="6">
    <location>
        <begin position="89"/>
        <end position="117"/>
    </location>
</feature>
<sequence length="188" mass="19923">MGASWYFGIDLLAGVFVAIIFTICFYGFQKLVTMNELFDAVYDGIKVMLLPLATVIGGFMLKSVNDSLGLTQYVIETVSPYLSAQYFPALIFLVTGGLVFASASSWGTFAVAMPIILPLAEQIGVPLHLTIAAMLSASAAGSHSCFFSDSTVLSAQGSGCTSMQHATTQFPYALIGIVATTLFFIVVA</sequence>
<keyword evidence="5 6" id="KW-0472">Membrane</keyword>
<organism evidence="8 9">
    <name type="scientific">Vibrio variabilis</name>
    <dbReference type="NCBI Taxonomy" id="990271"/>
    <lineage>
        <taxon>Bacteria</taxon>
        <taxon>Pseudomonadati</taxon>
        <taxon>Pseudomonadota</taxon>
        <taxon>Gammaproteobacteria</taxon>
        <taxon>Vibrionales</taxon>
        <taxon>Vibrionaceae</taxon>
        <taxon>Vibrio</taxon>
    </lineage>
</organism>
<comment type="subcellular location">
    <subcellularLocation>
        <location evidence="1">Cell membrane</location>
        <topology evidence="1">Multi-pass membrane protein</topology>
    </subcellularLocation>
</comment>
<evidence type="ECO:0000313" key="9">
    <source>
        <dbReference type="Proteomes" id="UP000029223"/>
    </source>
</evidence>
<evidence type="ECO:0000256" key="2">
    <source>
        <dbReference type="ARBA" id="ARBA00022475"/>
    </source>
</evidence>
<evidence type="ECO:0000256" key="1">
    <source>
        <dbReference type="ARBA" id="ARBA00004651"/>
    </source>
</evidence>
<proteinExistence type="predicted"/>
<feature type="domain" description="Na+/H+ antiporter NhaC-like C-terminal" evidence="7">
    <location>
        <begin position="17"/>
        <end position="187"/>
    </location>
</feature>
<dbReference type="InterPro" id="IPR018461">
    <property type="entry name" value="Na/H_Antiport_NhaC-like_C"/>
</dbReference>
<dbReference type="PANTHER" id="PTHR43478">
    <property type="entry name" value="NA+/H+ ANTIPORTER-RELATED"/>
    <property type="match status" value="1"/>
</dbReference>
<evidence type="ECO:0000256" key="5">
    <source>
        <dbReference type="ARBA" id="ARBA00023136"/>
    </source>
</evidence>
<reference evidence="9" key="2">
    <citation type="submission" date="2014-09" db="EMBL/GenBank/DDBJ databases">
        <authorList>
            <consortium name="NBRP consortium"/>
            <person name="Sawabe T."/>
            <person name="Meirelles P."/>
            <person name="Nakanishi M."/>
            <person name="Sayaka M."/>
            <person name="Hattori M."/>
            <person name="Ohkuma M."/>
        </authorList>
    </citation>
    <scope>NUCLEOTIDE SEQUENCE [LARGE SCALE GENOMIC DNA]</scope>
    <source>
        <strain evidence="9">JCM 19239</strain>
    </source>
</reference>
<evidence type="ECO:0000259" key="7">
    <source>
        <dbReference type="Pfam" id="PF03553"/>
    </source>
</evidence>
<evidence type="ECO:0000313" key="8">
    <source>
        <dbReference type="EMBL" id="GAL31011.1"/>
    </source>
</evidence>
<evidence type="ECO:0000256" key="6">
    <source>
        <dbReference type="SAM" id="Phobius"/>
    </source>
</evidence>
<feature type="transmembrane region" description="Helical" evidence="6">
    <location>
        <begin position="6"/>
        <end position="28"/>
    </location>
</feature>
<keyword evidence="3 6" id="KW-0812">Transmembrane</keyword>
<dbReference type="Proteomes" id="UP000029223">
    <property type="component" value="Unassembled WGS sequence"/>
</dbReference>
<name>A0ABQ0JQH5_9VIBR</name>
<dbReference type="EMBL" id="BBMS01000124">
    <property type="protein sequence ID" value="GAL31011.1"/>
    <property type="molecule type" value="Genomic_DNA"/>
</dbReference>